<proteinExistence type="predicted"/>
<evidence type="ECO:0000256" key="1">
    <source>
        <dbReference type="SAM" id="SignalP"/>
    </source>
</evidence>
<accession>A0A2M3ZT21</accession>
<evidence type="ECO:0000313" key="2">
    <source>
        <dbReference type="EMBL" id="MBW31691.1"/>
    </source>
</evidence>
<dbReference type="AlphaFoldDB" id="A0A2M3ZT21"/>
<protein>
    <submittedName>
        <fullName evidence="2">Putative secreted peptide</fullName>
    </submittedName>
</protein>
<keyword evidence="1" id="KW-0732">Signal</keyword>
<organism evidence="2">
    <name type="scientific">Anopheles braziliensis</name>
    <dbReference type="NCBI Taxonomy" id="58242"/>
    <lineage>
        <taxon>Eukaryota</taxon>
        <taxon>Metazoa</taxon>
        <taxon>Ecdysozoa</taxon>
        <taxon>Arthropoda</taxon>
        <taxon>Hexapoda</taxon>
        <taxon>Insecta</taxon>
        <taxon>Pterygota</taxon>
        <taxon>Neoptera</taxon>
        <taxon>Endopterygota</taxon>
        <taxon>Diptera</taxon>
        <taxon>Nematocera</taxon>
        <taxon>Culicoidea</taxon>
        <taxon>Culicidae</taxon>
        <taxon>Anophelinae</taxon>
        <taxon>Anopheles</taxon>
    </lineage>
</organism>
<sequence>MVGSVWWRAGMARIVRAVSAASTVSVRYRAPTTVSVVNGRPALPVLAFVRSDAVVARIAADRRLAATSSVWIRASRPVRPVDRMPFARASTTYRDVRVRPGSRVIRYRSRAACGYRAIARRRNSVPPGMPVSRTSALYRARKVLEQEGVQSVNDAMPVFAPRFATPTTTVYRERCAVRRVCASPGAPPTVIVHRNVSAKRASAVV</sequence>
<name>A0A2M3ZT21_9DIPT</name>
<dbReference type="EMBL" id="GGFM01010940">
    <property type="protein sequence ID" value="MBW31691.1"/>
    <property type="molecule type" value="Transcribed_RNA"/>
</dbReference>
<feature type="signal peptide" evidence="1">
    <location>
        <begin position="1"/>
        <end position="20"/>
    </location>
</feature>
<feature type="chain" id="PRO_5014869549" evidence="1">
    <location>
        <begin position="21"/>
        <end position="205"/>
    </location>
</feature>
<reference evidence="2" key="1">
    <citation type="submission" date="2018-01" db="EMBL/GenBank/DDBJ databases">
        <title>An insight into the sialome of Amazonian anophelines.</title>
        <authorList>
            <person name="Ribeiro J.M."/>
            <person name="Scarpassa V."/>
            <person name="Calvo E."/>
        </authorList>
    </citation>
    <scope>NUCLEOTIDE SEQUENCE</scope>
    <source>
        <tissue evidence="2">Salivary glands</tissue>
    </source>
</reference>